<keyword evidence="2" id="KW-1185">Reference proteome</keyword>
<dbReference type="Proteomes" id="UP000324222">
    <property type="component" value="Unassembled WGS sequence"/>
</dbReference>
<reference evidence="1 2" key="1">
    <citation type="submission" date="2019-05" db="EMBL/GenBank/DDBJ databases">
        <title>Another draft genome of Portunus trituberculatus and its Hox gene families provides insights of decapod evolution.</title>
        <authorList>
            <person name="Jeong J.-H."/>
            <person name="Song I."/>
            <person name="Kim S."/>
            <person name="Choi T."/>
            <person name="Kim D."/>
            <person name="Ryu S."/>
            <person name="Kim W."/>
        </authorList>
    </citation>
    <scope>NUCLEOTIDE SEQUENCE [LARGE SCALE GENOMIC DNA]</scope>
    <source>
        <tissue evidence="1">Muscle</tissue>
    </source>
</reference>
<accession>A0A5B7EH97</accession>
<gene>
    <name evidence="1" type="ORF">E2C01_026875</name>
</gene>
<protein>
    <submittedName>
        <fullName evidence="1">Uncharacterized protein</fullName>
    </submittedName>
</protein>
<evidence type="ECO:0000313" key="2">
    <source>
        <dbReference type="Proteomes" id="UP000324222"/>
    </source>
</evidence>
<organism evidence="1 2">
    <name type="scientific">Portunus trituberculatus</name>
    <name type="common">Swimming crab</name>
    <name type="synonym">Neptunus trituberculatus</name>
    <dbReference type="NCBI Taxonomy" id="210409"/>
    <lineage>
        <taxon>Eukaryota</taxon>
        <taxon>Metazoa</taxon>
        <taxon>Ecdysozoa</taxon>
        <taxon>Arthropoda</taxon>
        <taxon>Crustacea</taxon>
        <taxon>Multicrustacea</taxon>
        <taxon>Malacostraca</taxon>
        <taxon>Eumalacostraca</taxon>
        <taxon>Eucarida</taxon>
        <taxon>Decapoda</taxon>
        <taxon>Pleocyemata</taxon>
        <taxon>Brachyura</taxon>
        <taxon>Eubrachyura</taxon>
        <taxon>Portunoidea</taxon>
        <taxon>Portunidae</taxon>
        <taxon>Portuninae</taxon>
        <taxon>Portunus</taxon>
    </lineage>
</organism>
<dbReference type="AlphaFoldDB" id="A0A5B7EH97"/>
<comment type="caution">
    <text evidence="1">The sequence shown here is derived from an EMBL/GenBank/DDBJ whole genome shotgun (WGS) entry which is preliminary data.</text>
</comment>
<dbReference type="EMBL" id="VSRR010002852">
    <property type="protein sequence ID" value="MPC33522.1"/>
    <property type="molecule type" value="Genomic_DNA"/>
</dbReference>
<proteinExistence type="predicted"/>
<sequence>MGRGHRTDVAIGCMEATTQRATLPDPKLLFVCSPPGEQVHQVFRHSPGVHAGYDNDGKEMQGEVGGMLDIFSAVDKGFPAADVHGAHQQELEKKIGRRKITMYNTALQCIN</sequence>
<evidence type="ECO:0000313" key="1">
    <source>
        <dbReference type="EMBL" id="MPC33522.1"/>
    </source>
</evidence>
<name>A0A5B7EH97_PORTR</name>